<dbReference type="RefSeq" id="WP_310407807.1">
    <property type="nucleotide sequence ID" value="NZ_JAVDYC010000001.1"/>
</dbReference>
<dbReference type="Proteomes" id="UP001183629">
    <property type="component" value="Unassembled WGS sequence"/>
</dbReference>
<protein>
    <recommendedName>
        <fullName evidence="3">SUKH superfamily protein</fullName>
    </recommendedName>
</protein>
<evidence type="ECO:0008006" key="3">
    <source>
        <dbReference type="Google" id="ProtNLM"/>
    </source>
</evidence>
<comment type="caution">
    <text evidence="1">The sequence shown here is derived from an EMBL/GenBank/DDBJ whole genome shotgun (WGS) entry which is preliminary data.</text>
</comment>
<dbReference type="InterPro" id="IPR037883">
    <property type="entry name" value="Knr4/Smi1-like_sf"/>
</dbReference>
<proteinExistence type="predicted"/>
<name>A0AAE3ZH67_9ACTN</name>
<evidence type="ECO:0000313" key="2">
    <source>
        <dbReference type="Proteomes" id="UP001183629"/>
    </source>
</evidence>
<keyword evidence="2" id="KW-1185">Reference proteome</keyword>
<dbReference type="EMBL" id="JAVDYC010000001">
    <property type="protein sequence ID" value="MDR7319879.1"/>
    <property type="molecule type" value="Genomic_DNA"/>
</dbReference>
<gene>
    <name evidence="1" type="ORF">J2S44_000129</name>
</gene>
<organism evidence="1 2">
    <name type="scientific">Catenuloplanes niger</name>
    <dbReference type="NCBI Taxonomy" id="587534"/>
    <lineage>
        <taxon>Bacteria</taxon>
        <taxon>Bacillati</taxon>
        <taxon>Actinomycetota</taxon>
        <taxon>Actinomycetes</taxon>
        <taxon>Micromonosporales</taxon>
        <taxon>Micromonosporaceae</taxon>
        <taxon>Catenuloplanes</taxon>
    </lineage>
</organism>
<accession>A0AAE3ZH67</accession>
<evidence type="ECO:0000313" key="1">
    <source>
        <dbReference type="EMBL" id="MDR7319879.1"/>
    </source>
</evidence>
<reference evidence="1 2" key="1">
    <citation type="submission" date="2023-07" db="EMBL/GenBank/DDBJ databases">
        <title>Sequencing the genomes of 1000 actinobacteria strains.</title>
        <authorList>
            <person name="Klenk H.-P."/>
        </authorList>
    </citation>
    <scope>NUCLEOTIDE SEQUENCE [LARGE SCALE GENOMIC DNA]</scope>
    <source>
        <strain evidence="1 2">DSM 44711</strain>
    </source>
</reference>
<dbReference type="SUPFAM" id="SSF160631">
    <property type="entry name" value="SMI1/KNR4-like"/>
    <property type="match status" value="2"/>
</dbReference>
<sequence>MDFAQTFGPPPSRTVPVDWAAVEGWLGLTLPASYKAIASAYGPLDLGEYVWLHVPCVQDGDFGHFDWGRWLTDTHRSTRIASRDAPPHEPPAFHPAPGGLLAWGTTRRSDELFWDTSGPDPDRWPVVVFHRDAARQKINPWQRYETPLPETLAAFVGDGLPLPGGGRLGPLAATAAPTAFLPDARPWQPPPPVRITQERRAAVTEGSGLPALTALVPPPDRPYLGGGDWDSLFDLLGTRLPAEYVALMDRYGSGIWAEWLRFRTPVRDRFLADVTEVLDVYRQSRADWPKEHPLPAWPEPGGFLPFACSIDGDELGWLTEGDPDTWPLIVYPRHADQGPPLPAGLIDTLLAWLRGRYGTDGLVPLDRDDDPVEFATFESWNDDSYW</sequence>
<dbReference type="AlphaFoldDB" id="A0AAE3ZH67"/>